<sequence length="95" mass="10960">MEAIQFIGTNPNELIKAISNAIVPELEQRLSKQFQPKEPTTYLTRKEVCELLHIDYSTLNRWAKGGKLTAYGIGNRVYYKRKEVEALVDKGKIKY</sequence>
<gene>
    <name evidence="2" type="ORF">OKE68_10490</name>
    <name evidence="3" type="ORF">PG303_10845</name>
</gene>
<organism evidence="3 4">
    <name type="scientific">Riemerella anatipestifer</name>
    <name type="common">Moraxella anatipestifer</name>
    <dbReference type="NCBI Taxonomy" id="34085"/>
    <lineage>
        <taxon>Bacteria</taxon>
        <taxon>Pseudomonadati</taxon>
        <taxon>Bacteroidota</taxon>
        <taxon>Flavobacteriia</taxon>
        <taxon>Flavobacteriales</taxon>
        <taxon>Weeksellaceae</taxon>
        <taxon>Riemerella</taxon>
    </lineage>
</organism>
<dbReference type="Proteomes" id="UP001284033">
    <property type="component" value="Unassembled WGS sequence"/>
</dbReference>
<evidence type="ECO:0000259" key="1">
    <source>
        <dbReference type="Pfam" id="PF12728"/>
    </source>
</evidence>
<evidence type="ECO:0000313" key="2">
    <source>
        <dbReference type="EMBL" id="MCW0524739.1"/>
    </source>
</evidence>
<dbReference type="NCBIfam" id="TIGR01764">
    <property type="entry name" value="excise"/>
    <property type="match status" value="1"/>
</dbReference>
<dbReference type="InterPro" id="IPR010093">
    <property type="entry name" value="SinI_DNA-bd"/>
</dbReference>
<evidence type="ECO:0000313" key="4">
    <source>
        <dbReference type="Proteomes" id="UP001284033"/>
    </source>
</evidence>
<proteinExistence type="predicted"/>
<feature type="domain" description="Helix-turn-helix" evidence="1">
    <location>
        <begin position="42"/>
        <end position="90"/>
    </location>
</feature>
<dbReference type="GeneID" id="93717263"/>
<accession>A0AAP6HFQ8</accession>
<dbReference type="AlphaFoldDB" id="A0AAP6HFQ8"/>
<dbReference type="InterPro" id="IPR009061">
    <property type="entry name" value="DNA-bd_dom_put_sf"/>
</dbReference>
<dbReference type="GO" id="GO:0003677">
    <property type="term" value="F:DNA binding"/>
    <property type="evidence" value="ECO:0007669"/>
    <property type="project" value="InterPro"/>
</dbReference>
<evidence type="ECO:0000313" key="3">
    <source>
        <dbReference type="EMBL" id="MDY3513707.1"/>
    </source>
</evidence>
<dbReference type="RefSeq" id="WP_013446715.1">
    <property type="nucleotide sequence ID" value="NZ_CP029760.1"/>
</dbReference>
<dbReference type="Pfam" id="PF12728">
    <property type="entry name" value="HTH_17"/>
    <property type="match status" value="1"/>
</dbReference>
<dbReference type="EMBL" id="JAQZHK010000017">
    <property type="protein sequence ID" value="MDY3513707.1"/>
    <property type="molecule type" value="Genomic_DNA"/>
</dbReference>
<protein>
    <submittedName>
        <fullName evidence="3">Helix-turn-helix domain-containing protein</fullName>
    </submittedName>
</protein>
<reference evidence="2" key="1">
    <citation type="submission" date="2022-10" db="EMBL/GenBank/DDBJ databases">
        <title>Sifting through the core-genome to identify putative cross-protective antigens against Riemerella anatipestifer.</title>
        <authorList>
            <person name="Zheng X."/>
            <person name="Zhang W."/>
        </authorList>
    </citation>
    <scope>NUCLEOTIDE SEQUENCE</scope>
    <source>
        <strain evidence="2">ZWRA178</strain>
    </source>
</reference>
<dbReference type="EMBL" id="JAOZYT010000095">
    <property type="protein sequence ID" value="MCW0524739.1"/>
    <property type="molecule type" value="Genomic_DNA"/>
</dbReference>
<dbReference type="Proteomes" id="UP001207440">
    <property type="component" value="Unassembled WGS sequence"/>
</dbReference>
<comment type="caution">
    <text evidence="3">The sequence shown here is derived from an EMBL/GenBank/DDBJ whole genome shotgun (WGS) entry which is preliminary data.</text>
</comment>
<dbReference type="SUPFAM" id="SSF46955">
    <property type="entry name" value="Putative DNA-binding domain"/>
    <property type="match status" value="1"/>
</dbReference>
<dbReference type="InterPro" id="IPR041657">
    <property type="entry name" value="HTH_17"/>
</dbReference>
<name>A0AAP6HFQ8_RIEAN</name>
<reference evidence="3" key="2">
    <citation type="submission" date="2023-01" db="EMBL/GenBank/DDBJ databases">
        <title>Genome-based studies on antimicrobial resistance profiles of Riemerella anatipestifer in China, 1994 to 2021.</title>
        <authorList>
            <person name="Yang Z."/>
            <person name="Zhu D."/>
        </authorList>
    </citation>
    <scope>NUCLEOTIDE SEQUENCE</scope>
    <source>
        <strain evidence="3">RCAD1218</strain>
    </source>
</reference>